<accession>A0A1C5H957</accession>
<evidence type="ECO:0000313" key="2">
    <source>
        <dbReference type="EMBL" id="SCG42544.1"/>
    </source>
</evidence>
<organism evidence="2 3">
    <name type="scientific">Micromonospora rifamycinica</name>
    <dbReference type="NCBI Taxonomy" id="291594"/>
    <lineage>
        <taxon>Bacteria</taxon>
        <taxon>Bacillati</taxon>
        <taxon>Actinomycetota</taxon>
        <taxon>Actinomycetes</taxon>
        <taxon>Micromonosporales</taxon>
        <taxon>Micromonosporaceae</taxon>
        <taxon>Micromonospora</taxon>
    </lineage>
</organism>
<evidence type="ECO:0000313" key="3">
    <source>
        <dbReference type="Proteomes" id="UP000198226"/>
    </source>
</evidence>
<evidence type="ECO:0000256" key="1">
    <source>
        <dbReference type="SAM" id="MobiDB-lite"/>
    </source>
</evidence>
<protein>
    <recommendedName>
        <fullName evidence="4">FXSXX-COOH protein</fullName>
    </recommendedName>
</protein>
<dbReference type="EMBL" id="LT607752">
    <property type="protein sequence ID" value="SCG42544.1"/>
    <property type="molecule type" value="Genomic_DNA"/>
</dbReference>
<feature type="region of interest" description="Disordered" evidence="1">
    <location>
        <begin position="1"/>
        <end position="20"/>
    </location>
</feature>
<dbReference type="Proteomes" id="UP000198226">
    <property type="component" value="Chromosome I"/>
</dbReference>
<dbReference type="RefSeq" id="WP_172898364.1">
    <property type="nucleotide sequence ID" value="NZ_LRMV01000067.1"/>
</dbReference>
<dbReference type="AlphaFoldDB" id="A0A1C5H957"/>
<keyword evidence="3" id="KW-1185">Reference proteome</keyword>
<gene>
    <name evidence="2" type="ORF">GA0070623_0909</name>
</gene>
<proteinExistence type="predicted"/>
<sequence>MDRTQTPSDPFPTPLSDLRRTPLGRIAVDRANAVARIDDHRATHPTRVDVAAFSSHL</sequence>
<name>A0A1C5H957_9ACTN</name>
<evidence type="ECO:0008006" key="4">
    <source>
        <dbReference type="Google" id="ProtNLM"/>
    </source>
</evidence>
<reference evidence="3" key="1">
    <citation type="submission" date="2016-06" db="EMBL/GenBank/DDBJ databases">
        <authorList>
            <person name="Varghese N."/>
            <person name="Submissions Spin"/>
        </authorList>
    </citation>
    <scope>NUCLEOTIDE SEQUENCE [LARGE SCALE GENOMIC DNA]</scope>
    <source>
        <strain evidence="3">DSM 44983</strain>
    </source>
</reference>